<reference evidence="2" key="1">
    <citation type="submission" date="2016-03" db="EMBL/GenBank/DDBJ databases">
        <authorList>
            <person name="Heylen K."/>
            <person name="De Vos P."/>
            <person name="Vekeman B."/>
        </authorList>
    </citation>
    <scope>NUCLEOTIDE SEQUENCE [LARGE SCALE GENOMIC DNA]</scope>
    <source>
        <strain evidence="2">R-45371</strain>
    </source>
</reference>
<proteinExistence type="predicted"/>
<evidence type="ECO:0008006" key="3">
    <source>
        <dbReference type="Google" id="ProtNLM"/>
    </source>
</evidence>
<dbReference type="EMBL" id="LUUH01000030">
    <property type="protein sequence ID" value="OAI07033.1"/>
    <property type="molecule type" value="Genomic_DNA"/>
</dbReference>
<sequence>MSRQHESSYKPSDDKNEQLWANCYQQNPLLQQQPVLFMLVMHYAEHDHWSDEQRLSSCKLTSVVDLLGLIELPATDRVLAALAKATEVSSRFLPLSYAPSELDKLYRFFQSEALNHVAEQAIPADVEQLMDFAKLLVEFPALAKARFIQRHSQKHCLSWAQLKIQRIKWAANSLQISDIDKKLRRCRHHKDVCLLKQRLENQLSDSMVTALATVDLNNLDDVLDAVLPWLNPLELSQLEAHWFDRYDPAPIADNEHFIQLSDYQALFLESHRQHNCAETYRCDVQIGDYAIFKVLQPERATLGLRWHPQQQRFVLDELVAKNNQTVSASTRRAVKRWLKRAQATTVVANHGERP</sequence>
<dbReference type="AlphaFoldDB" id="A0A177MNY8"/>
<protein>
    <recommendedName>
        <fullName evidence="3">PcfJ-like protein</fullName>
    </recommendedName>
</protein>
<dbReference type="RefSeq" id="WP_064035894.1">
    <property type="nucleotide sequence ID" value="NZ_LUUH01000030.1"/>
</dbReference>
<name>A0A177MNY8_METMH</name>
<organism evidence="1 2">
    <name type="scientific">Methylomonas methanica</name>
    <dbReference type="NCBI Taxonomy" id="421"/>
    <lineage>
        <taxon>Bacteria</taxon>
        <taxon>Pseudomonadati</taxon>
        <taxon>Pseudomonadota</taxon>
        <taxon>Gammaproteobacteria</taxon>
        <taxon>Methylococcales</taxon>
        <taxon>Methylococcaceae</taxon>
        <taxon>Methylomonas</taxon>
    </lineage>
</organism>
<evidence type="ECO:0000313" key="1">
    <source>
        <dbReference type="EMBL" id="OAI07033.1"/>
    </source>
</evidence>
<accession>A0A177MNY8</accession>
<comment type="caution">
    <text evidence="1">The sequence shown here is derived from an EMBL/GenBank/DDBJ whole genome shotgun (WGS) entry which is preliminary data.</text>
</comment>
<evidence type="ECO:0000313" key="2">
    <source>
        <dbReference type="Proteomes" id="UP000077763"/>
    </source>
</evidence>
<gene>
    <name evidence="1" type="ORF">A1353_08400</name>
</gene>
<dbReference type="Proteomes" id="UP000077763">
    <property type="component" value="Unassembled WGS sequence"/>
</dbReference>